<dbReference type="STRING" id="1385517.N800_08930"/>
<dbReference type="SUPFAM" id="SSF101874">
    <property type="entry name" value="YceI-like"/>
    <property type="match status" value="1"/>
</dbReference>
<feature type="chain" id="PRO_5001962589" description="Lipid/polyisoprenoid-binding YceI-like domain-containing protein" evidence="1">
    <location>
        <begin position="25"/>
        <end position="186"/>
    </location>
</feature>
<dbReference type="AlphaFoldDB" id="A0A0A0F0M8"/>
<dbReference type="SMART" id="SM00867">
    <property type="entry name" value="YceI"/>
    <property type="match status" value="1"/>
</dbReference>
<evidence type="ECO:0000313" key="3">
    <source>
        <dbReference type="EMBL" id="KGM56309.1"/>
    </source>
</evidence>
<gene>
    <name evidence="3" type="ORF">N800_08930</name>
</gene>
<dbReference type="Proteomes" id="UP000029998">
    <property type="component" value="Unassembled WGS sequence"/>
</dbReference>
<proteinExistence type="predicted"/>
<evidence type="ECO:0000256" key="1">
    <source>
        <dbReference type="SAM" id="SignalP"/>
    </source>
</evidence>
<dbReference type="RefSeq" id="WP_036133616.1">
    <property type="nucleotide sequence ID" value="NZ_AVPU01000001.1"/>
</dbReference>
<evidence type="ECO:0000313" key="4">
    <source>
        <dbReference type="Proteomes" id="UP000029998"/>
    </source>
</evidence>
<feature type="signal peptide" evidence="1">
    <location>
        <begin position="1"/>
        <end position="24"/>
    </location>
</feature>
<keyword evidence="1" id="KW-0732">Signal</keyword>
<keyword evidence="4" id="KW-1185">Reference proteome</keyword>
<accession>A0A0A0F0M8</accession>
<protein>
    <recommendedName>
        <fullName evidence="2">Lipid/polyisoprenoid-binding YceI-like domain-containing protein</fullName>
    </recommendedName>
</protein>
<dbReference type="Pfam" id="PF04264">
    <property type="entry name" value="YceI"/>
    <property type="match status" value="1"/>
</dbReference>
<dbReference type="eggNOG" id="COG2353">
    <property type="taxonomic scope" value="Bacteria"/>
</dbReference>
<reference evidence="3 4" key="1">
    <citation type="submission" date="2013-08" db="EMBL/GenBank/DDBJ databases">
        <title>Genome sequencing of Lysobacter.</title>
        <authorList>
            <person name="Zhang S."/>
            <person name="Wang G."/>
        </authorList>
    </citation>
    <scope>NUCLEOTIDE SEQUENCE [LARGE SCALE GENOMIC DNA]</scope>
    <source>
        <strain evidence="3 4">GH1-9</strain>
    </source>
</reference>
<feature type="domain" description="Lipid/polyisoprenoid-binding YceI-like" evidence="2">
    <location>
        <begin position="26"/>
        <end position="183"/>
    </location>
</feature>
<dbReference type="Gene3D" id="2.40.128.110">
    <property type="entry name" value="Lipid/polyisoprenoid-binding, YceI-like"/>
    <property type="match status" value="1"/>
</dbReference>
<sequence length="186" mass="19403">MTFKPFLLSLTVGAALTVAASANAADYVQASGALSFASQYQGEVFTGQFPGFRTTLSFDPASPKAAKLDVLIPLAGASTKNSERDSTLQSSDFFSVGKFAQARYTANGFRSLGGNKYAADGTLTLRGVSRPATLTFTWTPGAKPVLTGKATVKRLDFGVGGGDWADTSVIPNEVAISTRVTFAPKS</sequence>
<dbReference type="InterPro" id="IPR007372">
    <property type="entry name" value="Lipid/polyisoprenoid-bd_YceI"/>
</dbReference>
<dbReference type="PANTHER" id="PTHR34406:SF1">
    <property type="entry name" value="PROTEIN YCEI"/>
    <property type="match status" value="1"/>
</dbReference>
<comment type="caution">
    <text evidence="3">The sequence shown here is derived from an EMBL/GenBank/DDBJ whole genome shotgun (WGS) entry which is preliminary data.</text>
</comment>
<dbReference type="EMBL" id="AVPU01000001">
    <property type="protein sequence ID" value="KGM56309.1"/>
    <property type="molecule type" value="Genomic_DNA"/>
</dbReference>
<evidence type="ECO:0000259" key="2">
    <source>
        <dbReference type="SMART" id="SM00867"/>
    </source>
</evidence>
<organism evidence="3 4">
    <name type="scientific">Lysobacter daejeonensis GH1-9</name>
    <dbReference type="NCBI Taxonomy" id="1385517"/>
    <lineage>
        <taxon>Bacteria</taxon>
        <taxon>Pseudomonadati</taxon>
        <taxon>Pseudomonadota</taxon>
        <taxon>Gammaproteobacteria</taxon>
        <taxon>Lysobacterales</taxon>
        <taxon>Lysobacteraceae</taxon>
        <taxon>Aerolutibacter</taxon>
    </lineage>
</organism>
<name>A0A0A0F0M8_9GAMM</name>
<dbReference type="InterPro" id="IPR036761">
    <property type="entry name" value="TTHA0802/YceI-like_sf"/>
</dbReference>
<dbReference type="OrthoDB" id="1247465at2"/>
<dbReference type="PANTHER" id="PTHR34406">
    <property type="entry name" value="PROTEIN YCEI"/>
    <property type="match status" value="1"/>
</dbReference>